<dbReference type="Pfam" id="PF01250">
    <property type="entry name" value="Ribosomal_S6"/>
    <property type="match status" value="1"/>
</dbReference>
<keyword evidence="11" id="KW-1185">Reference proteome</keyword>
<dbReference type="CDD" id="cd00473">
    <property type="entry name" value="bS6"/>
    <property type="match status" value="1"/>
</dbReference>
<dbReference type="Proteomes" id="UP000000483">
    <property type="component" value="Chromosome"/>
</dbReference>
<evidence type="ECO:0000256" key="8">
    <source>
        <dbReference type="HAMAP-Rule" id="MF_00360"/>
    </source>
</evidence>
<keyword evidence="2 8" id="KW-0699">rRNA-binding</keyword>
<reference evidence="11" key="2">
    <citation type="submission" date="2011-03" db="EMBL/GenBank/DDBJ databases">
        <title>The complete genome of Desulfobacca acetoxidans DSM 11109.</title>
        <authorList>
            <consortium name="US DOE Joint Genome Institute (JGI-PGF)"/>
            <person name="Lucas S."/>
            <person name="Copeland A."/>
            <person name="Lapidus A."/>
            <person name="Bruce D."/>
            <person name="Goodwin L."/>
            <person name="Pitluck S."/>
            <person name="Peters L."/>
            <person name="Kyrpides N."/>
            <person name="Mavromatis K."/>
            <person name="Ivanova N."/>
            <person name="Ovchinnikova G."/>
            <person name="Teshima H."/>
            <person name="Detter J.C."/>
            <person name="Han C."/>
            <person name="Land M."/>
            <person name="Hauser L."/>
            <person name="Markowitz V."/>
            <person name="Cheng J.-F."/>
            <person name="Hugenholtz P."/>
            <person name="Woyke T."/>
            <person name="Wu D."/>
            <person name="Spring S."/>
            <person name="Schueler E."/>
            <person name="Brambilla E."/>
            <person name="Klenk H.-P."/>
            <person name="Eisen J.A."/>
        </authorList>
    </citation>
    <scope>NUCLEOTIDE SEQUENCE [LARGE SCALE GENOMIC DNA]</scope>
    <source>
        <strain evidence="11">ATCC 700848 / DSM 11109 / ASRB2</strain>
    </source>
</reference>
<protein>
    <recommendedName>
        <fullName evidence="7 8">Small ribosomal subunit protein bS6</fullName>
    </recommendedName>
</protein>
<dbReference type="PANTHER" id="PTHR21011">
    <property type="entry name" value="MITOCHONDRIAL 28S RIBOSOMAL PROTEIN S6"/>
    <property type="match status" value="1"/>
</dbReference>
<dbReference type="HOGENOM" id="CLU_113441_4_0_7"/>
<dbReference type="Gene3D" id="3.30.70.60">
    <property type="match status" value="1"/>
</dbReference>
<gene>
    <name evidence="8" type="primary">rpsF</name>
    <name evidence="10" type="ordered locus">Desac_2607</name>
</gene>
<organism evidence="10 11">
    <name type="scientific">Desulfobacca acetoxidans (strain ATCC 700848 / DSM 11109 / ASRB2)</name>
    <dbReference type="NCBI Taxonomy" id="880072"/>
    <lineage>
        <taxon>Bacteria</taxon>
        <taxon>Pseudomonadati</taxon>
        <taxon>Thermodesulfobacteriota</taxon>
        <taxon>Desulfobaccia</taxon>
        <taxon>Desulfobaccales</taxon>
        <taxon>Desulfobaccaceae</taxon>
        <taxon>Desulfobacca</taxon>
    </lineage>
</organism>
<dbReference type="SUPFAM" id="SSF54995">
    <property type="entry name" value="Ribosomal protein S6"/>
    <property type="match status" value="1"/>
</dbReference>
<dbReference type="InterPro" id="IPR014717">
    <property type="entry name" value="Transl_elong_EF1B/ribsomal_bS6"/>
</dbReference>
<dbReference type="GO" id="GO:0003735">
    <property type="term" value="F:structural constituent of ribosome"/>
    <property type="evidence" value="ECO:0007669"/>
    <property type="project" value="InterPro"/>
</dbReference>
<feature type="region of interest" description="Disordered" evidence="9">
    <location>
        <begin position="112"/>
        <end position="153"/>
    </location>
</feature>
<evidence type="ECO:0000256" key="7">
    <source>
        <dbReference type="ARBA" id="ARBA00035294"/>
    </source>
</evidence>
<dbReference type="RefSeq" id="WP_013707533.1">
    <property type="nucleotide sequence ID" value="NC_015388.1"/>
</dbReference>
<dbReference type="GO" id="GO:0022627">
    <property type="term" value="C:cytosolic small ribosomal subunit"/>
    <property type="evidence" value="ECO:0007669"/>
    <property type="project" value="TreeGrafter"/>
</dbReference>
<dbReference type="KEGG" id="dao:Desac_2607"/>
<dbReference type="GO" id="GO:0070181">
    <property type="term" value="F:small ribosomal subunit rRNA binding"/>
    <property type="evidence" value="ECO:0007669"/>
    <property type="project" value="TreeGrafter"/>
</dbReference>
<keyword evidence="5 8" id="KW-0687">Ribonucleoprotein</keyword>
<keyword evidence="3 8" id="KW-0694">RNA-binding</keyword>
<dbReference type="PROSITE" id="PS01048">
    <property type="entry name" value="RIBOSOMAL_S6"/>
    <property type="match status" value="1"/>
</dbReference>
<evidence type="ECO:0000256" key="9">
    <source>
        <dbReference type="SAM" id="MobiDB-lite"/>
    </source>
</evidence>
<dbReference type="NCBIfam" id="TIGR00166">
    <property type="entry name" value="S6"/>
    <property type="match status" value="1"/>
</dbReference>
<reference evidence="10 11" key="1">
    <citation type="journal article" date="2011" name="Stand. Genomic Sci.">
        <title>Complete genome sequence of the acetate-degrading sulfate reducer Desulfobacca acetoxidans type strain (ASRB2).</title>
        <authorList>
            <person name="Goker M."/>
            <person name="Teshima H."/>
            <person name="Lapidus A."/>
            <person name="Nolan M."/>
            <person name="Lucas S."/>
            <person name="Hammon N."/>
            <person name="Deshpande S."/>
            <person name="Cheng J.F."/>
            <person name="Tapia R."/>
            <person name="Han C."/>
            <person name="Goodwin L."/>
            <person name="Pitluck S."/>
            <person name="Huntemann M."/>
            <person name="Liolios K."/>
            <person name="Ivanova N."/>
            <person name="Pagani I."/>
            <person name="Mavromatis K."/>
            <person name="Ovchinikova G."/>
            <person name="Pati A."/>
            <person name="Chen A."/>
            <person name="Palaniappan K."/>
            <person name="Land M."/>
            <person name="Hauser L."/>
            <person name="Brambilla E.M."/>
            <person name="Rohde M."/>
            <person name="Spring S."/>
            <person name="Detter J.C."/>
            <person name="Woyke T."/>
            <person name="Bristow J."/>
            <person name="Eisen J.A."/>
            <person name="Markowitz V."/>
            <person name="Hugenholtz P."/>
            <person name="Kyrpides N.C."/>
            <person name="Klenk H.P."/>
        </authorList>
    </citation>
    <scope>NUCLEOTIDE SEQUENCE [LARGE SCALE GENOMIC DNA]</scope>
    <source>
        <strain evidence="11">ATCC 700848 / DSM 11109 / ASRB2</strain>
    </source>
</reference>
<comment type="similarity">
    <text evidence="1 8">Belongs to the bacterial ribosomal protein bS6 family.</text>
</comment>
<evidence type="ECO:0000256" key="3">
    <source>
        <dbReference type="ARBA" id="ARBA00022884"/>
    </source>
</evidence>
<dbReference type="eggNOG" id="COG0360">
    <property type="taxonomic scope" value="Bacteria"/>
</dbReference>
<dbReference type="OrthoDB" id="9812702at2"/>
<keyword evidence="4 8" id="KW-0689">Ribosomal protein</keyword>
<dbReference type="InterPro" id="IPR000529">
    <property type="entry name" value="Ribosomal_bS6"/>
</dbReference>
<name>F2NDS7_DESAR</name>
<dbReference type="InterPro" id="IPR035980">
    <property type="entry name" value="Ribosomal_bS6_sf"/>
</dbReference>
<dbReference type="HAMAP" id="MF_00360">
    <property type="entry name" value="Ribosomal_bS6"/>
    <property type="match status" value="1"/>
</dbReference>
<evidence type="ECO:0000313" key="10">
    <source>
        <dbReference type="EMBL" id="AEB10424.1"/>
    </source>
</evidence>
<dbReference type="PANTHER" id="PTHR21011:SF1">
    <property type="entry name" value="SMALL RIBOSOMAL SUBUNIT PROTEIN BS6M"/>
    <property type="match status" value="1"/>
</dbReference>
<evidence type="ECO:0000256" key="6">
    <source>
        <dbReference type="ARBA" id="ARBA00035104"/>
    </source>
</evidence>
<evidence type="ECO:0000256" key="2">
    <source>
        <dbReference type="ARBA" id="ARBA00022730"/>
    </source>
</evidence>
<dbReference type="InterPro" id="IPR020814">
    <property type="entry name" value="Ribosomal_S6_plastid/chlpt"/>
</dbReference>
<dbReference type="AlphaFoldDB" id="F2NDS7"/>
<proteinExistence type="inferred from homology"/>
<sequence>MNRYETIFIINPDLGDDETHSVIDKFTGIVGAQNGVQLKLEDWGRRRLAYKIKKFHQGYYVLLDFAGVPAGLAEFERNLKIDDRILRFLSVKTGENVDVEALKAEIAAKVKPQAEAGPTPEVPEEAPAQESVAASPAVAEEIPVAVEPETSEE</sequence>
<evidence type="ECO:0000256" key="5">
    <source>
        <dbReference type="ARBA" id="ARBA00023274"/>
    </source>
</evidence>
<comment type="function">
    <text evidence="6 8">Binds together with bS18 to 16S ribosomal RNA.</text>
</comment>
<accession>F2NDS7</accession>
<evidence type="ECO:0000256" key="4">
    <source>
        <dbReference type="ARBA" id="ARBA00022980"/>
    </source>
</evidence>
<dbReference type="GO" id="GO:0006412">
    <property type="term" value="P:translation"/>
    <property type="evidence" value="ECO:0007669"/>
    <property type="project" value="UniProtKB-UniRule"/>
</dbReference>
<feature type="compositionally biased region" description="Low complexity" evidence="9">
    <location>
        <begin position="114"/>
        <end position="153"/>
    </location>
</feature>
<evidence type="ECO:0000313" key="11">
    <source>
        <dbReference type="Proteomes" id="UP000000483"/>
    </source>
</evidence>
<dbReference type="EMBL" id="CP002629">
    <property type="protein sequence ID" value="AEB10424.1"/>
    <property type="molecule type" value="Genomic_DNA"/>
</dbReference>
<dbReference type="STRING" id="880072.Desac_2607"/>
<evidence type="ECO:0000256" key="1">
    <source>
        <dbReference type="ARBA" id="ARBA00009512"/>
    </source>
</evidence>
<dbReference type="InterPro" id="IPR020815">
    <property type="entry name" value="Ribosomal_bS6_CS"/>
</dbReference>